<evidence type="ECO:0000313" key="2">
    <source>
        <dbReference type="EMBL" id="KAG9445761.1"/>
    </source>
</evidence>
<proteinExistence type="predicted"/>
<comment type="caution">
    <text evidence="2">The sequence shown here is derived from an EMBL/GenBank/DDBJ whole genome shotgun (WGS) entry which is preliminary data.</text>
</comment>
<protein>
    <recommendedName>
        <fullName evidence="4">Ycf15</fullName>
    </recommendedName>
</protein>
<feature type="region of interest" description="Disordered" evidence="1">
    <location>
        <begin position="30"/>
        <end position="49"/>
    </location>
</feature>
<evidence type="ECO:0000313" key="3">
    <source>
        <dbReference type="Proteomes" id="UP000825729"/>
    </source>
</evidence>
<evidence type="ECO:0000256" key="1">
    <source>
        <dbReference type="SAM" id="MobiDB-lite"/>
    </source>
</evidence>
<feature type="compositionally biased region" description="Basic and acidic residues" evidence="1">
    <location>
        <begin position="30"/>
        <end position="44"/>
    </location>
</feature>
<name>A0AAV7EBI1_ARIFI</name>
<keyword evidence="3" id="KW-1185">Reference proteome</keyword>
<gene>
    <name evidence="2" type="ORF">H6P81_011889</name>
</gene>
<dbReference type="EMBL" id="JAINDJ010000005">
    <property type="protein sequence ID" value="KAG9445761.1"/>
    <property type="molecule type" value="Genomic_DNA"/>
</dbReference>
<dbReference type="AlphaFoldDB" id="A0AAV7EBI1"/>
<dbReference type="Proteomes" id="UP000825729">
    <property type="component" value="Unassembled WGS sequence"/>
</dbReference>
<evidence type="ECO:0008006" key="4">
    <source>
        <dbReference type="Google" id="ProtNLM"/>
    </source>
</evidence>
<sequence>MDISGSHYDIWDPAGSGIQSMYLFSSERAGNGEKWDGKKNRAGEESQSLNRNQLPARVLRFRPALGRPFIRL</sequence>
<organism evidence="2 3">
    <name type="scientific">Aristolochia fimbriata</name>
    <name type="common">White veined hardy Dutchman's pipe vine</name>
    <dbReference type="NCBI Taxonomy" id="158543"/>
    <lineage>
        <taxon>Eukaryota</taxon>
        <taxon>Viridiplantae</taxon>
        <taxon>Streptophyta</taxon>
        <taxon>Embryophyta</taxon>
        <taxon>Tracheophyta</taxon>
        <taxon>Spermatophyta</taxon>
        <taxon>Magnoliopsida</taxon>
        <taxon>Magnoliidae</taxon>
        <taxon>Piperales</taxon>
        <taxon>Aristolochiaceae</taxon>
        <taxon>Aristolochia</taxon>
    </lineage>
</organism>
<accession>A0AAV7EBI1</accession>
<reference evidence="2 3" key="1">
    <citation type="submission" date="2021-07" db="EMBL/GenBank/DDBJ databases">
        <title>The Aristolochia fimbriata genome: insights into angiosperm evolution, floral development and chemical biosynthesis.</title>
        <authorList>
            <person name="Jiao Y."/>
        </authorList>
    </citation>
    <scope>NUCLEOTIDE SEQUENCE [LARGE SCALE GENOMIC DNA]</scope>
    <source>
        <strain evidence="2">IBCAS-2021</strain>
        <tissue evidence="2">Leaf</tissue>
    </source>
</reference>